<dbReference type="GO" id="GO:0003968">
    <property type="term" value="F:RNA-directed RNA polymerase activity"/>
    <property type="evidence" value="ECO:0007669"/>
    <property type="project" value="UniProtKB-KW"/>
</dbReference>
<organism evidence="6">
    <name type="scientific">Rhizoctonia solani mitovirus 43</name>
    <dbReference type="NCBI Taxonomy" id="2838375"/>
    <lineage>
        <taxon>Viruses</taxon>
        <taxon>Riboviria</taxon>
        <taxon>Orthornavirae</taxon>
        <taxon>Lenarviricota</taxon>
        <taxon>Howeltoviricetes</taxon>
        <taxon>Cryppavirales</taxon>
        <taxon>Mitoviridae</taxon>
        <taxon>Mitovirus</taxon>
    </lineage>
</organism>
<evidence type="ECO:0000256" key="3">
    <source>
        <dbReference type="ARBA" id="ARBA00022695"/>
    </source>
</evidence>
<feature type="compositionally biased region" description="Low complexity" evidence="4">
    <location>
        <begin position="106"/>
        <end position="117"/>
    </location>
</feature>
<name>A0A8F5AFY1_9VIRU</name>
<keyword evidence="5" id="KW-1133">Transmembrane helix</keyword>
<dbReference type="EMBL" id="MW596337">
    <property type="protein sequence ID" value="QXI69641.2"/>
    <property type="molecule type" value="Genomic_RNA"/>
</dbReference>
<dbReference type="PANTHER" id="PTHR34456:SF13">
    <property type="entry name" value="REVERSE TRANSCRIPTASE DOMAIN-CONTAINING PROTEIN"/>
    <property type="match status" value="1"/>
</dbReference>
<dbReference type="SUPFAM" id="SSF56672">
    <property type="entry name" value="DNA/RNA polymerases"/>
    <property type="match status" value="1"/>
</dbReference>
<dbReference type="InterPro" id="IPR043502">
    <property type="entry name" value="DNA/RNA_pol_sf"/>
</dbReference>
<evidence type="ECO:0000256" key="2">
    <source>
        <dbReference type="ARBA" id="ARBA00022679"/>
    </source>
</evidence>
<evidence type="ECO:0000313" key="6">
    <source>
        <dbReference type="EMBL" id="QXI69641.2"/>
    </source>
</evidence>
<keyword evidence="5" id="KW-0812">Transmembrane</keyword>
<protein>
    <submittedName>
        <fullName evidence="6">RNA-dependent RNA polymerase</fullName>
    </submittedName>
</protein>
<accession>A0A8F5AFY1</accession>
<proteinExistence type="predicted"/>
<keyword evidence="1 6" id="KW-0696">RNA-directed RNA polymerase</keyword>
<keyword evidence="5" id="KW-0472">Membrane</keyword>
<dbReference type="InterPro" id="IPR008686">
    <property type="entry name" value="RNA_pol_mitovir"/>
</dbReference>
<dbReference type="Pfam" id="PF05919">
    <property type="entry name" value="Mitovir_RNA_pol"/>
    <property type="match status" value="1"/>
</dbReference>
<keyword evidence="3" id="KW-0548">Nucleotidyltransferase</keyword>
<evidence type="ECO:0000256" key="5">
    <source>
        <dbReference type="SAM" id="Phobius"/>
    </source>
</evidence>
<feature type="transmembrane region" description="Helical" evidence="5">
    <location>
        <begin position="7"/>
        <end position="26"/>
    </location>
</feature>
<reference evidence="6" key="1">
    <citation type="submission" date="2021-02" db="EMBL/GenBank/DDBJ databases">
        <authorList>
            <person name="Urzo M.L.R."/>
            <person name="Cope A.E."/>
            <person name="Guinto T.D."/>
            <person name="Kondo H."/>
            <person name="Suzuki N."/>
        </authorList>
    </citation>
    <scope>NUCLEOTIDE SEQUENCE</scope>
    <source>
        <strain evidence="6">Ph</strain>
    </source>
</reference>
<feature type="region of interest" description="Disordered" evidence="4">
    <location>
        <begin position="98"/>
        <end position="125"/>
    </location>
</feature>
<keyword evidence="2" id="KW-0808">Transferase</keyword>
<evidence type="ECO:0000256" key="1">
    <source>
        <dbReference type="ARBA" id="ARBA00022484"/>
    </source>
</evidence>
<dbReference type="PANTHER" id="PTHR34456">
    <property type="entry name" value="MITOVIRUS RNA-DEPENDENT RNA POLYMERASE"/>
    <property type="match status" value="1"/>
</dbReference>
<sequence length="1074" mass="120839">MMYGSFIIISTMIITLFAMTALLSLVHYTGSEEYLVTLLTMPLEYYLGFMVFLVVARLVLALIRVVPTIRVFYKSLLRMTSRVDEIARKVNYRSGPNQIGQVRKYSTSSQPSQSPFSGRVGRSPRAIGEQEGSMKFTFKKTLLFNNKTVNAFFKRIAKLGSLVSLESSPAARNGRPRLSSLFSLIGFRMFSAVFGTRGKYTSRILQLWRLHTYLLNMVKNHGSTFTVKYLKACRLAIAKAVAGTPLGSLNQLEPLLPLPRLSRDGLPKFIPVRDRRLIILGQSVVVIRWWTTLYSVYRVIYIVGTLKLSTITDPLTVPYSSVANVMSEVIQLVPKSRFDLKILKLSTGVTFGGGNAAMALGLTKPMHAVPAVPLLETASATSKVSWQGFISDAAVLARIGQLDNLVNYFNLTGRFFESTLLKSIAFGLSNLGDQLPITSSSFYQLTLHQTGGKLALKEESAGKIRVFAMVDVWTQWALKGLHDMLFKFLKGLPNDGTFDQHASVRRCQEKATLSGKSFGYDLSAATDRLPLMIQKELLNHLKPNLGNLWADILVGRGYYLSTKTHPYKVYHYAVGQPMGALSSWAMLAVTHHLLAQCAYFRALKVNPDFGSLFKPTKDFSWYFGYEVLGDDIVFFEREVAIHYLDIMAEIGVPINLSKSVIGENPTFEFAKVLGRNGEILSEVSWAMFMAQPTLMGRVGIAFSMIQKGFIKENFISYLTALSRESRFDRGESAPFLFSLAAMLVTSGKMKFSTLLKGLDLTKFEIFNPINFIHKGRMERILSATLTGKELPGFKDSVTLDEFARGRDLRINLIKTIDILFEGAIDKIHVKTQALNPHKDALLGARSALLRMLCKTSEGREQLEIQLENLGVFRLDKSTLPKLSNRDAFLHMIFAYLFEHFFERLSSIWLKLAEQRPDMESYSIDQLIEVLDELDRYKEIIDISQRADDKLSKKEVPLKNTIESPLDVFKRLQSAPLVTEVSVSEPIWDWNWDDFDSKVEIVTVKVTPQVPVLPETWNPMSSFNDHFYCLSLMQNIDVSSLSAVIGTQTPTKVDVFDKDNSPFTADPFSVLEFDE</sequence>
<evidence type="ECO:0000256" key="4">
    <source>
        <dbReference type="SAM" id="MobiDB-lite"/>
    </source>
</evidence>